<accession>A0A8T3CWX9</accession>
<name>A0A8T3CWX9_9TELE</name>
<evidence type="ECO:0000256" key="2">
    <source>
        <dbReference type="SAM" id="MobiDB-lite"/>
    </source>
</evidence>
<reference evidence="3" key="1">
    <citation type="submission" date="2021-01" db="EMBL/GenBank/DDBJ databases">
        <authorList>
            <person name="Zahm M."/>
            <person name="Roques C."/>
            <person name="Cabau C."/>
            <person name="Klopp C."/>
            <person name="Donnadieu C."/>
            <person name="Jouanno E."/>
            <person name="Lampietro C."/>
            <person name="Louis A."/>
            <person name="Herpin A."/>
            <person name="Echchiki A."/>
            <person name="Berthelot C."/>
            <person name="Parey E."/>
            <person name="Roest-Crollius H."/>
            <person name="Braasch I."/>
            <person name="Postlethwait J."/>
            <person name="Bobe J."/>
            <person name="Montfort J."/>
            <person name="Bouchez O."/>
            <person name="Begum T."/>
            <person name="Mejri S."/>
            <person name="Adams A."/>
            <person name="Chen W.-J."/>
            <person name="Guiguen Y."/>
        </authorList>
    </citation>
    <scope>NUCLEOTIDE SEQUENCE</scope>
    <source>
        <tissue evidence="3">Blood</tissue>
    </source>
</reference>
<dbReference type="Pfam" id="PF14912">
    <property type="entry name" value="THEG"/>
    <property type="match status" value="3"/>
</dbReference>
<dbReference type="Proteomes" id="UP000829720">
    <property type="component" value="Unassembled WGS sequence"/>
</dbReference>
<dbReference type="EMBL" id="JAERUA010000017">
    <property type="protein sequence ID" value="KAI1888240.1"/>
    <property type="molecule type" value="Genomic_DNA"/>
</dbReference>
<dbReference type="OrthoDB" id="25466at2759"/>
<sequence>MVIDKTGNRSRLCPSARILELAQHKDSKTEWVTTPCRKLTWGNQESIWPLSYAALCAVPTERTLRLAKPKRHFSVWDEQSSQEDRPNSRNRSGSASRIQYEDLVRLSTPKHRSRSPQEARPPHEVWCDRSCPIWHVDTKALTRPVSPRLVQLAGPKQIHPNFRGNRESVETHVSDAAKTARTTPRLDLLSLPKMRENSSLFYQLGYPDEPIRPVSRSARRAMASARVKSLAVPKGVVKDYVPQRDPVWSPSRRLRTAEAQGRIES</sequence>
<keyword evidence="4" id="KW-1185">Reference proteome</keyword>
<dbReference type="SMART" id="SM00705">
    <property type="entry name" value="THEG"/>
    <property type="match status" value="4"/>
</dbReference>
<dbReference type="InterPro" id="IPR042401">
    <property type="entry name" value="SPMAP2-like"/>
</dbReference>
<evidence type="ECO:0000313" key="3">
    <source>
        <dbReference type="EMBL" id="KAI1888240.1"/>
    </source>
</evidence>
<evidence type="ECO:0000313" key="4">
    <source>
        <dbReference type="Proteomes" id="UP000829720"/>
    </source>
</evidence>
<evidence type="ECO:0000256" key="1">
    <source>
        <dbReference type="ARBA" id="ARBA00022737"/>
    </source>
</evidence>
<feature type="region of interest" description="Disordered" evidence="2">
    <location>
        <begin position="75"/>
        <end position="123"/>
    </location>
</feature>
<evidence type="ECO:0008006" key="5">
    <source>
        <dbReference type="Google" id="ProtNLM"/>
    </source>
</evidence>
<feature type="region of interest" description="Disordered" evidence="2">
    <location>
        <begin position="244"/>
        <end position="265"/>
    </location>
</feature>
<dbReference type="AlphaFoldDB" id="A0A8T3CWX9"/>
<organism evidence="3 4">
    <name type="scientific">Albula goreensis</name>
    <dbReference type="NCBI Taxonomy" id="1534307"/>
    <lineage>
        <taxon>Eukaryota</taxon>
        <taxon>Metazoa</taxon>
        <taxon>Chordata</taxon>
        <taxon>Craniata</taxon>
        <taxon>Vertebrata</taxon>
        <taxon>Euteleostomi</taxon>
        <taxon>Actinopterygii</taxon>
        <taxon>Neopterygii</taxon>
        <taxon>Teleostei</taxon>
        <taxon>Albuliformes</taxon>
        <taxon>Albulidae</taxon>
        <taxon>Albula</taxon>
    </lineage>
</organism>
<proteinExistence type="predicted"/>
<dbReference type="InterPro" id="IPR006623">
    <property type="entry name" value="THEG"/>
</dbReference>
<keyword evidence="1" id="KW-0677">Repeat</keyword>
<protein>
    <recommendedName>
        <fullName evidence="5">Testicular haploid expressed gene protein-like</fullName>
    </recommendedName>
</protein>
<comment type="caution">
    <text evidence="3">The sequence shown here is derived from an EMBL/GenBank/DDBJ whole genome shotgun (WGS) entry which is preliminary data.</text>
</comment>
<gene>
    <name evidence="3" type="ORF">AGOR_G00182990</name>
</gene>
<dbReference type="PANTHER" id="PTHR15901">
    <property type="entry name" value="TESTICULAR HAPLOID EXPRESSED GENE PROTEIN"/>
    <property type="match status" value="1"/>
</dbReference>
<dbReference type="PANTHER" id="PTHR15901:SF15">
    <property type="entry name" value="TESTICULAR HAPLOID EXPRESSED GENE PROTEIN-LIKE"/>
    <property type="match status" value="1"/>
</dbReference>